<feature type="coiled-coil region" evidence="3">
    <location>
        <begin position="452"/>
        <end position="500"/>
    </location>
</feature>
<dbReference type="PANTHER" id="PTHR32046">
    <property type="entry name" value="G DOMAIN-CONTAINING PROTEIN"/>
    <property type="match status" value="1"/>
</dbReference>
<sequence length="634" mass="71359">MLALNKGQQSWPVPRRRRNDSEAKMETEASASGGSTVQAGYFHEQEPKAKMLMRALAEKHPAKERKNLAVYALPLTEKVSGLENGQRKYSFGQETVKVNEKVILMVGETGSGKSTLINAMMNYLLGVEFEDQFRFKLIDEDVKRSQAQSQTATVTAYEVQSEPGLRISYPVTVVDTPGFGDTGGLGRDRETVKQLTECFSSLQFIAHLNVVCFVISACLPRLTAAQKYIFSSVLSIFGKDIAENILFMFTFADSSEIRTLAAIEEARLPCIKGEDGAPLHYSFNNGALFNQNDELSRLLWKKSMGSMKSFFHHVEYLGPKSLTLTKEVLTERAVLDATLQVLVPEIKAGLAVSQALRMRAKALKENLDTMEENKMFTLELDVVVKEQEAIETDSAMNCQVCDVTCHYPCKVVGRPFNYFCEVIGLSGNCKVCPSECKVGDHKLEKHKWVTRVMTHKEEVKDVKEQYESAYKEVMTGTRILEKMEDEIAAVKQRVLQHIEKATKCLGRLKEIALMPEQIDCSDYMDLMAIREQAAGEPGFQDRIMNLMELKQYTKILKKVERNQNLLPDEEHIYSDYKEMMKRVSKEGVKALFCLCQRAEEGQEGSKFMTQGLVQHVPAVLKSMPDIVVAKAGNH</sequence>
<dbReference type="InterPro" id="IPR025662">
    <property type="entry name" value="Sigma_54_int_dom_ATP-bd_1"/>
</dbReference>
<evidence type="ECO:0000256" key="3">
    <source>
        <dbReference type="SAM" id="Coils"/>
    </source>
</evidence>
<feature type="region of interest" description="Disordered" evidence="4">
    <location>
        <begin position="1"/>
        <end position="39"/>
    </location>
</feature>
<evidence type="ECO:0000313" key="7">
    <source>
        <dbReference type="Proteomes" id="UP001066276"/>
    </source>
</evidence>
<feature type="coiled-coil region" evidence="3">
    <location>
        <begin position="353"/>
        <end position="380"/>
    </location>
</feature>
<reference evidence="6" key="1">
    <citation type="journal article" date="2022" name="bioRxiv">
        <title>Sequencing and chromosome-scale assembly of the giantPleurodeles waltlgenome.</title>
        <authorList>
            <person name="Brown T."/>
            <person name="Elewa A."/>
            <person name="Iarovenko S."/>
            <person name="Subramanian E."/>
            <person name="Araus A.J."/>
            <person name="Petzold A."/>
            <person name="Susuki M."/>
            <person name="Suzuki K.-i.T."/>
            <person name="Hayashi T."/>
            <person name="Toyoda A."/>
            <person name="Oliveira C."/>
            <person name="Osipova E."/>
            <person name="Leigh N.D."/>
            <person name="Simon A."/>
            <person name="Yun M.H."/>
        </authorList>
    </citation>
    <scope>NUCLEOTIDE SEQUENCE</scope>
    <source>
        <strain evidence="6">20211129_DDA</strain>
        <tissue evidence="6">Liver</tissue>
    </source>
</reference>
<keyword evidence="3" id="KW-0175">Coiled coil</keyword>
<dbReference type="PROSITE" id="PS00675">
    <property type="entry name" value="SIGMA54_INTERACT_1"/>
    <property type="match status" value="1"/>
</dbReference>
<dbReference type="Gene3D" id="3.40.50.300">
    <property type="entry name" value="P-loop containing nucleotide triphosphate hydrolases"/>
    <property type="match status" value="1"/>
</dbReference>
<keyword evidence="7" id="KW-1185">Reference proteome</keyword>
<dbReference type="InterPro" id="IPR006703">
    <property type="entry name" value="G_AIG1"/>
</dbReference>
<dbReference type="EMBL" id="JANPWB010000015">
    <property type="protein sequence ID" value="KAJ1094220.1"/>
    <property type="molecule type" value="Genomic_DNA"/>
</dbReference>
<organism evidence="6 7">
    <name type="scientific">Pleurodeles waltl</name>
    <name type="common">Iberian ribbed newt</name>
    <dbReference type="NCBI Taxonomy" id="8319"/>
    <lineage>
        <taxon>Eukaryota</taxon>
        <taxon>Metazoa</taxon>
        <taxon>Chordata</taxon>
        <taxon>Craniata</taxon>
        <taxon>Vertebrata</taxon>
        <taxon>Euteleostomi</taxon>
        <taxon>Amphibia</taxon>
        <taxon>Batrachia</taxon>
        <taxon>Caudata</taxon>
        <taxon>Salamandroidea</taxon>
        <taxon>Salamandridae</taxon>
        <taxon>Pleurodelinae</taxon>
        <taxon>Pleurodeles</taxon>
    </lineage>
</organism>
<dbReference type="PANTHER" id="PTHR32046:SF14">
    <property type="match status" value="1"/>
</dbReference>
<keyword evidence="2" id="KW-0547">Nucleotide-binding</keyword>
<evidence type="ECO:0000259" key="5">
    <source>
        <dbReference type="Pfam" id="PF04548"/>
    </source>
</evidence>
<evidence type="ECO:0000313" key="6">
    <source>
        <dbReference type="EMBL" id="KAJ1094220.1"/>
    </source>
</evidence>
<evidence type="ECO:0000256" key="1">
    <source>
        <dbReference type="ARBA" id="ARBA00008535"/>
    </source>
</evidence>
<gene>
    <name evidence="6" type="ORF">NDU88_007298</name>
</gene>
<feature type="domain" description="AIG1-type G" evidence="5">
    <location>
        <begin position="103"/>
        <end position="259"/>
    </location>
</feature>
<dbReference type="AlphaFoldDB" id="A0AAV7M2I8"/>
<feature type="compositionally biased region" description="Polar residues" evidence="4">
    <location>
        <begin position="29"/>
        <end position="38"/>
    </location>
</feature>
<dbReference type="Proteomes" id="UP001066276">
    <property type="component" value="Chromosome 11"/>
</dbReference>
<dbReference type="Pfam" id="PF04548">
    <property type="entry name" value="AIG1"/>
    <property type="match status" value="1"/>
</dbReference>
<dbReference type="InterPro" id="IPR027417">
    <property type="entry name" value="P-loop_NTPase"/>
</dbReference>
<dbReference type="CDD" id="cd00882">
    <property type="entry name" value="Ras_like_GTPase"/>
    <property type="match status" value="1"/>
</dbReference>
<dbReference type="SUPFAM" id="SSF52540">
    <property type="entry name" value="P-loop containing nucleoside triphosphate hydrolases"/>
    <property type="match status" value="1"/>
</dbReference>
<accession>A0AAV7M2I8</accession>
<comment type="similarity">
    <text evidence="1">Belongs to the TRAFAC class TrmE-Era-EngA-EngB-Septin-like GTPase superfamily. AIG1/Toc34/Toc159-like paraseptin GTPase family. IAN subfamily.</text>
</comment>
<dbReference type="GO" id="GO:0005525">
    <property type="term" value="F:GTP binding"/>
    <property type="evidence" value="ECO:0007669"/>
    <property type="project" value="InterPro"/>
</dbReference>
<proteinExistence type="inferred from homology"/>
<name>A0AAV7M2I8_PLEWA</name>
<protein>
    <recommendedName>
        <fullName evidence="5">AIG1-type G domain-containing protein</fullName>
    </recommendedName>
</protein>
<evidence type="ECO:0000256" key="4">
    <source>
        <dbReference type="SAM" id="MobiDB-lite"/>
    </source>
</evidence>
<feature type="compositionally biased region" description="Polar residues" evidence="4">
    <location>
        <begin position="1"/>
        <end position="11"/>
    </location>
</feature>
<comment type="caution">
    <text evidence="6">The sequence shown here is derived from an EMBL/GenBank/DDBJ whole genome shotgun (WGS) entry which is preliminary data.</text>
</comment>
<evidence type="ECO:0000256" key="2">
    <source>
        <dbReference type="ARBA" id="ARBA00022741"/>
    </source>
</evidence>